<gene>
    <name evidence="1" type="ORF">GSONMT00041141001</name>
</gene>
<dbReference type="AlphaFoldDB" id="A0A061ACX1"/>
<reference evidence="1" key="1">
    <citation type="journal article" date="2014" name="Nat. Commun.">
        <title>The rainbow trout genome provides novel insights into evolution after whole-genome duplication in vertebrates.</title>
        <authorList>
            <person name="Berthelot C."/>
            <person name="Brunet F."/>
            <person name="Chalopin D."/>
            <person name="Juanchich A."/>
            <person name="Bernard M."/>
            <person name="Noel B."/>
            <person name="Bento P."/>
            <person name="Da Silva C."/>
            <person name="Labadie K."/>
            <person name="Alberti A."/>
            <person name="Aury J.M."/>
            <person name="Louis A."/>
            <person name="Dehais P."/>
            <person name="Bardou P."/>
            <person name="Montfort J."/>
            <person name="Klopp C."/>
            <person name="Cabau C."/>
            <person name="Gaspin C."/>
            <person name="Thorgaard G.H."/>
            <person name="Boussaha M."/>
            <person name="Quillet E."/>
            <person name="Guyomard R."/>
            <person name="Galiana D."/>
            <person name="Bobe J."/>
            <person name="Volff J.N."/>
            <person name="Genet C."/>
            <person name="Wincker P."/>
            <person name="Jaillon O."/>
            <person name="Roest Crollius H."/>
            <person name="Guiguen Y."/>
        </authorList>
    </citation>
    <scope>NUCLEOTIDE SEQUENCE [LARGE SCALE GENOMIC DNA]</scope>
</reference>
<evidence type="ECO:0000313" key="1">
    <source>
        <dbReference type="EMBL" id="CDR18326.1"/>
    </source>
</evidence>
<dbReference type="SUPFAM" id="SSF56219">
    <property type="entry name" value="DNase I-like"/>
    <property type="match status" value="1"/>
</dbReference>
<sequence>MPLTQGERVGVLFECLRQELSQVAPEETLVVGGDWNCTMDFTKDRNREEPHSVSVGVLKGIINQFDLVDVWRTKHPNTRQYTRVKVFGARVSAAQLDSFYIGAIGCWALPFSRWGFRITTKPWLSCLFHQGPSRHPIGSRM</sequence>
<protein>
    <recommendedName>
        <fullName evidence="3">Endonuclease/exonuclease/phosphatase domain-containing protein</fullName>
    </recommendedName>
</protein>
<evidence type="ECO:0000313" key="2">
    <source>
        <dbReference type="Proteomes" id="UP000193380"/>
    </source>
</evidence>
<reference evidence="1" key="2">
    <citation type="submission" date="2014-03" db="EMBL/GenBank/DDBJ databases">
        <authorList>
            <person name="Genoscope - CEA"/>
        </authorList>
    </citation>
    <scope>NUCLEOTIDE SEQUENCE</scope>
</reference>
<proteinExistence type="predicted"/>
<dbReference type="STRING" id="8022.A0A061ACX1"/>
<accession>A0A061ACX1</accession>
<dbReference type="Gene3D" id="3.60.10.10">
    <property type="entry name" value="Endonuclease/exonuclease/phosphatase"/>
    <property type="match status" value="1"/>
</dbReference>
<dbReference type="EMBL" id="FR976293">
    <property type="protein sequence ID" value="CDR18326.1"/>
    <property type="molecule type" value="Genomic_DNA"/>
</dbReference>
<organism evidence="1 2">
    <name type="scientific">Oncorhynchus mykiss</name>
    <name type="common">Rainbow trout</name>
    <name type="synonym">Salmo gairdneri</name>
    <dbReference type="NCBI Taxonomy" id="8022"/>
    <lineage>
        <taxon>Eukaryota</taxon>
        <taxon>Metazoa</taxon>
        <taxon>Chordata</taxon>
        <taxon>Craniata</taxon>
        <taxon>Vertebrata</taxon>
        <taxon>Euteleostomi</taxon>
        <taxon>Actinopterygii</taxon>
        <taxon>Neopterygii</taxon>
        <taxon>Teleostei</taxon>
        <taxon>Protacanthopterygii</taxon>
        <taxon>Salmoniformes</taxon>
        <taxon>Salmonidae</taxon>
        <taxon>Salmoninae</taxon>
        <taxon>Oncorhynchus</taxon>
    </lineage>
</organism>
<dbReference type="Proteomes" id="UP000193380">
    <property type="component" value="Unassembled WGS sequence"/>
</dbReference>
<dbReference type="InterPro" id="IPR036691">
    <property type="entry name" value="Endo/exonu/phosph_ase_sf"/>
</dbReference>
<dbReference type="PaxDb" id="8022-A0A061ACX1"/>
<evidence type="ECO:0008006" key="3">
    <source>
        <dbReference type="Google" id="ProtNLM"/>
    </source>
</evidence>
<name>A0A061ACX1_ONCMY</name>